<feature type="domain" description="Histidine kinase" evidence="10">
    <location>
        <begin position="341"/>
        <end position="550"/>
    </location>
</feature>
<dbReference type="InterPro" id="IPR005467">
    <property type="entry name" value="His_kinase_dom"/>
</dbReference>
<dbReference type="Gene3D" id="3.30.565.10">
    <property type="entry name" value="Histidine kinase-like ATPase, C-terminal domain"/>
    <property type="match status" value="1"/>
</dbReference>
<evidence type="ECO:0000259" key="10">
    <source>
        <dbReference type="PROSITE" id="PS50109"/>
    </source>
</evidence>
<keyword evidence="13" id="KW-1185">Reference proteome</keyword>
<dbReference type="Gene3D" id="1.10.287.130">
    <property type="match status" value="1"/>
</dbReference>
<dbReference type="GO" id="GO:0005524">
    <property type="term" value="F:ATP binding"/>
    <property type="evidence" value="ECO:0007669"/>
    <property type="project" value="UniProtKB-KW"/>
</dbReference>
<keyword evidence="8" id="KW-0902">Two-component regulatory system</keyword>
<dbReference type="GO" id="GO:0006355">
    <property type="term" value="P:regulation of DNA-templated transcription"/>
    <property type="evidence" value="ECO:0007669"/>
    <property type="project" value="InterPro"/>
</dbReference>
<dbReference type="InterPro" id="IPR009050">
    <property type="entry name" value="Globin-like_sf"/>
</dbReference>
<dbReference type="InterPro" id="IPR044398">
    <property type="entry name" value="Globin-sensor_dom"/>
</dbReference>
<dbReference type="PANTHER" id="PTHR43065:SF10">
    <property type="entry name" value="PEROXIDE STRESS-ACTIVATED HISTIDINE KINASE MAK3"/>
    <property type="match status" value="1"/>
</dbReference>
<dbReference type="SMART" id="SM00388">
    <property type="entry name" value="HisKA"/>
    <property type="match status" value="1"/>
</dbReference>
<dbReference type="InterPro" id="IPR035965">
    <property type="entry name" value="PAS-like_dom_sf"/>
</dbReference>
<keyword evidence="7" id="KW-0067">ATP-binding</keyword>
<accession>A0A1I1YVB0</accession>
<evidence type="ECO:0000256" key="5">
    <source>
        <dbReference type="ARBA" id="ARBA00022741"/>
    </source>
</evidence>
<evidence type="ECO:0000256" key="2">
    <source>
        <dbReference type="ARBA" id="ARBA00012438"/>
    </source>
</evidence>
<gene>
    <name evidence="12" type="ORF">SAMN02745121_03563</name>
</gene>
<keyword evidence="3" id="KW-0597">Phosphoprotein</keyword>
<evidence type="ECO:0000256" key="8">
    <source>
        <dbReference type="ARBA" id="ARBA00023012"/>
    </source>
</evidence>
<dbReference type="EMBL" id="FOMX01000010">
    <property type="protein sequence ID" value="SFE23417.1"/>
    <property type="molecule type" value="Genomic_DNA"/>
</dbReference>
<feature type="domain" description="PAS" evidence="11">
    <location>
        <begin position="187"/>
        <end position="239"/>
    </location>
</feature>
<dbReference type="GO" id="GO:0020037">
    <property type="term" value="F:heme binding"/>
    <property type="evidence" value="ECO:0007669"/>
    <property type="project" value="InterPro"/>
</dbReference>
<evidence type="ECO:0000256" key="3">
    <source>
        <dbReference type="ARBA" id="ARBA00022553"/>
    </source>
</evidence>
<evidence type="ECO:0000259" key="11">
    <source>
        <dbReference type="PROSITE" id="PS50112"/>
    </source>
</evidence>
<dbReference type="InterPro" id="IPR013767">
    <property type="entry name" value="PAS_fold"/>
</dbReference>
<dbReference type="SMART" id="SM00091">
    <property type="entry name" value="PAS"/>
    <property type="match status" value="1"/>
</dbReference>
<protein>
    <recommendedName>
        <fullName evidence="2">histidine kinase</fullName>
        <ecNumber evidence="2">2.7.13.3</ecNumber>
    </recommendedName>
</protein>
<dbReference type="PROSITE" id="PS50112">
    <property type="entry name" value="PAS"/>
    <property type="match status" value="1"/>
</dbReference>
<dbReference type="SUPFAM" id="SSF46458">
    <property type="entry name" value="Globin-like"/>
    <property type="match status" value="1"/>
</dbReference>
<dbReference type="Pfam" id="PF00512">
    <property type="entry name" value="HisKA"/>
    <property type="match status" value="1"/>
</dbReference>
<dbReference type="NCBIfam" id="TIGR00229">
    <property type="entry name" value="sensory_box"/>
    <property type="match status" value="1"/>
</dbReference>
<dbReference type="InterPro" id="IPR039379">
    <property type="entry name" value="Protoglobin_sensor_dom"/>
</dbReference>
<evidence type="ECO:0000256" key="4">
    <source>
        <dbReference type="ARBA" id="ARBA00022679"/>
    </source>
</evidence>
<dbReference type="SUPFAM" id="SSF55874">
    <property type="entry name" value="ATPase domain of HSP90 chaperone/DNA topoisomerase II/histidine kinase"/>
    <property type="match status" value="1"/>
</dbReference>
<organism evidence="12 13">
    <name type="scientific">Nannocystis exedens</name>
    <dbReference type="NCBI Taxonomy" id="54"/>
    <lineage>
        <taxon>Bacteria</taxon>
        <taxon>Pseudomonadati</taxon>
        <taxon>Myxococcota</taxon>
        <taxon>Polyangia</taxon>
        <taxon>Nannocystales</taxon>
        <taxon>Nannocystaceae</taxon>
        <taxon>Nannocystis</taxon>
    </lineage>
</organism>
<dbReference type="Gene3D" id="3.30.450.20">
    <property type="entry name" value="PAS domain"/>
    <property type="match status" value="1"/>
</dbReference>
<dbReference type="InterPro" id="IPR000014">
    <property type="entry name" value="PAS"/>
</dbReference>
<keyword evidence="5" id="KW-0547">Nucleotide-binding</keyword>
<dbReference type="CDD" id="cd00082">
    <property type="entry name" value="HisKA"/>
    <property type="match status" value="1"/>
</dbReference>
<evidence type="ECO:0000313" key="12">
    <source>
        <dbReference type="EMBL" id="SFE23417.1"/>
    </source>
</evidence>
<dbReference type="InterPro" id="IPR004358">
    <property type="entry name" value="Sig_transdc_His_kin-like_C"/>
</dbReference>
<dbReference type="GO" id="GO:0000155">
    <property type="term" value="F:phosphorelay sensor kinase activity"/>
    <property type="evidence" value="ECO:0007669"/>
    <property type="project" value="InterPro"/>
</dbReference>
<dbReference type="InterPro" id="IPR003661">
    <property type="entry name" value="HisK_dim/P_dom"/>
</dbReference>
<comment type="catalytic activity">
    <reaction evidence="1">
        <text>ATP + protein L-histidine = ADP + protein N-phospho-L-histidine.</text>
        <dbReference type="EC" id="2.7.13.3"/>
    </reaction>
</comment>
<evidence type="ECO:0000256" key="9">
    <source>
        <dbReference type="SAM" id="MobiDB-lite"/>
    </source>
</evidence>
<dbReference type="EC" id="2.7.13.3" evidence="2"/>
<sequence length="557" mass="61972">MYIRELPGLAMQTLETRFEELKRYIGFTAEDAEYLRAARELAEPHFERIAREFYERIRLHEEAHAVFTGEDQIARLHRSLIRWLGRLFGGVYDEAYYQDIVTIGRVHVKVGLPQRYMFTAMARIRGSLVAIVEASPSDGPRTVAAVSRLLDLELAIMLESYRDDFVARIQQVERLEKQALGRSLARTEHRYISAVELARVLILGLDVDGCVRLFNREAERATGHQRDEVLGRSFVEALHVGDSGDGLRLRERLARFAELHRQSPDARAGAAGGDDEPPLETTVQTRSGRTRVVRWRLTYAPAEGDEVAVFALGIDSTDETALLARTQQQERLAAIGTLAAGLAHEIRNPLNGAQLHLTRLERALRRGDTSPRVFESVTVVGDEMKRLGALVTEFLEFARPRPLRLEPVCVQPLLERVAELVAAQAGESQVHVRLDVPIAPIELTADRAKLEQVLLNLARNAIEALAPIGGGNVVVRARRQPRTVTLEVEDDGPGVAPDTPIFDAFYSSKPQGTGLGLSITHRIVTDHGGTIDVDSAPGRSLFRVALPLTPLSSHRRR</sequence>
<dbReference type="AlphaFoldDB" id="A0A1I1YVB0"/>
<dbReference type="PRINTS" id="PR00344">
    <property type="entry name" value="BCTRLSENSOR"/>
</dbReference>
<proteinExistence type="predicted"/>
<keyword evidence="4" id="KW-0808">Transferase</keyword>
<feature type="region of interest" description="Disordered" evidence="9">
    <location>
        <begin position="261"/>
        <end position="284"/>
    </location>
</feature>
<dbReference type="GO" id="GO:0019825">
    <property type="term" value="F:oxygen binding"/>
    <property type="evidence" value="ECO:0007669"/>
    <property type="project" value="InterPro"/>
</dbReference>
<dbReference type="CDD" id="cd01068">
    <property type="entry name" value="globin_sensor"/>
    <property type="match status" value="1"/>
</dbReference>
<dbReference type="InterPro" id="IPR003594">
    <property type="entry name" value="HATPase_dom"/>
</dbReference>
<dbReference type="STRING" id="54.SAMN02745121_03563"/>
<dbReference type="Pfam" id="PF11563">
    <property type="entry name" value="Protoglobin"/>
    <property type="match status" value="1"/>
</dbReference>
<evidence type="ECO:0000256" key="7">
    <source>
        <dbReference type="ARBA" id="ARBA00022840"/>
    </source>
</evidence>
<keyword evidence="6" id="KW-0418">Kinase</keyword>
<dbReference type="PROSITE" id="PS50109">
    <property type="entry name" value="HIS_KIN"/>
    <property type="match status" value="1"/>
</dbReference>
<dbReference type="Gene3D" id="1.10.490.10">
    <property type="entry name" value="Globins"/>
    <property type="match status" value="1"/>
</dbReference>
<dbReference type="SUPFAM" id="SSF47384">
    <property type="entry name" value="Homodimeric domain of signal transducing histidine kinase"/>
    <property type="match status" value="1"/>
</dbReference>
<dbReference type="Proteomes" id="UP000199400">
    <property type="component" value="Unassembled WGS sequence"/>
</dbReference>
<reference evidence="13" key="1">
    <citation type="submission" date="2016-10" db="EMBL/GenBank/DDBJ databases">
        <authorList>
            <person name="Varghese N."/>
            <person name="Submissions S."/>
        </authorList>
    </citation>
    <scope>NUCLEOTIDE SEQUENCE [LARGE SCALE GENOMIC DNA]</scope>
    <source>
        <strain evidence="13">ATCC 25963</strain>
    </source>
</reference>
<dbReference type="SMART" id="SM00387">
    <property type="entry name" value="HATPase_c"/>
    <property type="match status" value="1"/>
</dbReference>
<dbReference type="InterPro" id="IPR036890">
    <property type="entry name" value="HATPase_C_sf"/>
</dbReference>
<dbReference type="InterPro" id="IPR036097">
    <property type="entry name" value="HisK_dim/P_sf"/>
</dbReference>
<dbReference type="InterPro" id="IPR012292">
    <property type="entry name" value="Globin/Proto"/>
</dbReference>
<name>A0A1I1YVB0_9BACT</name>
<evidence type="ECO:0000256" key="6">
    <source>
        <dbReference type="ARBA" id="ARBA00022777"/>
    </source>
</evidence>
<dbReference type="CDD" id="cd00130">
    <property type="entry name" value="PAS"/>
    <property type="match status" value="1"/>
</dbReference>
<evidence type="ECO:0000313" key="13">
    <source>
        <dbReference type="Proteomes" id="UP000199400"/>
    </source>
</evidence>
<dbReference type="SUPFAM" id="SSF55785">
    <property type="entry name" value="PYP-like sensor domain (PAS domain)"/>
    <property type="match status" value="1"/>
</dbReference>
<dbReference type="Pfam" id="PF00989">
    <property type="entry name" value="PAS"/>
    <property type="match status" value="1"/>
</dbReference>
<dbReference type="PANTHER" id="PTHR43065">
    <property type="entry name" value="SENSOR HISTIDINE KINASE"/>
    <property type="match status" value="1"/>
</dbReference>
<dbReference type="Pfam" id="PF02518">
    <property type="entry name" value="HATPase_c"/>
    <property type="match status" value="1"/>
</dbReference>
<evidence type="ECO:0000256" key="1">
    <source>
        <dbReference type="ARBA" id="ARBA00000085"/>
    </source>
</evidence>